<feature type="domain" description="G5" evidence="3">
    <location>
        <begin position="205"/>
        <end position="285"/>
    </location>
</feature>
<dbReference type="OrthoDB" id="9798935at2"/>
<organism evidence="4 5">
    <name type="scientific">Alteribacter keqinensis</name>
    <dbReference type="NCBI Taxonomy" id="2483800"/>
    <lineage>
        <taxon>Bacteria</taxon>
        <taxon>Bacillati</taxon>
        <taxon>Bacillota</taxon>
        <taxon>Bacilli</taxon>
        <taxon>Bacillales</taxon>
        <taxon>Bacillaceae</taxon>
        <taxon>Alteribacter</taxon>
    </lineage>
</organism>
<dbReference type="PANTHER" id="PTHR39160:SF4">
    <property type="entry name" value="RESUSCITATION-PROMOTING FACTOR RPFB"/>
    <property type="match status" value="1"/>
</dbReference>
<dbReference type="Pfam" id="PF03990">
    <property type="entry name" value="DUF348"/>
    <property type="match status" value="3"/>
</dbReference>
<dbReference type="InterPro" id="IPR007137">
    <property type="entry name" value="DUF348"/>
</dbReference>
<feature type="region of interest" description="Disordered" evidence="2">
    <location>
        <begin position="266"/>
        <end position="364"/>
    </location>
</feature>
<dbReference type="InterPro" id="IPR036908">
    <property type="entry name" value="RlpA-like_sf"/>
</dbReference>
<dbReference type="AlphaFoldDB" id="A0A3M7TKP1"/>
<dbReference type="GO" id="GO:0019867">
    <property type="term" value="C:outer membrane"/>
    <property type="evidence" value="ECO:0007669"/>
    <property type="project" value="InterPro"/>
</dbReference>
<name>A0A3M7TKP1_9BACI</name>
<feature type="compositionally biased region" description="Low complexity" evidence="2">
    <location>
        <begin position="296"/>
        <end position="364"/>
    </location>
</feature>
<evidence type="ECO:0000313" key="5">
    <source>
        <dbReference type="Proteomes" id="UP000278746"/>
    </source>
</evidence>
<protein>
    <submittedName>
        <fullName evidence="4">DUF348 domain-containing protein</fullName>
    </submittedName>
</protein>
<sequence>MKRFFSRLFTWKKLAISGVGLAIVLAALGFVFYEITKTSVTIYAEDVEHEAVTHAGTVEEVLVEQGIEVGFHDHIEPSLDTLITDETDITIIRANQITMMIDGERTVVWTTATTVEELLREVDLDIGEHDFLSPSTETKITSETDIVYEPAFEVTVYIDGKEENIMTTSTTVADFLEQHEIMLNELDKIEPAVEERLNNETDLTVVRVEKVTDVVEEAVDFATVRKNDSSLDQGNEKVVNSGKDGRLKKHYEVIFEDGEEVSRELVKEEMVEESEDRIVAVGTKSPAPVTTTVSRGSSSNSSASSDSSSTSASADGSSNNTSSDTSSNTSSSSSSSSGSSSSAASNSSSSSSGSSSSSSSSSSGSWQTFEATAYTANCTGCSGITATGINLKDNPDARVIAVDPSVIPLGSRVEVKGYGTYLAGDTGGAIQGRKIDIFMPSGAGSFGRRSVEVRILD</sequence>
<dbReference type="PANTHER" id="PTHR39160">
    <property type="entry name" value="CELL WALL-BINDING PROTEIN YOCH"/>
    <property type="match status" value="1"/>
</dbReference>
<comment type="caution">
    <text evidence="4">The sequence shown here is derived from an EMBL/GenBank/DDBJ whole genome shotgun (WGS) entry which is preliminary data.</text>
</comment>
<dbReference type="GO" id="GO:0009254">
    <property type="term" value="P:peptidoglycan turnover"/>
    <property type="evidence" value="ECO:0007669"/>
    <property type="project" value="InterPro"/>
</dbReference>
<dbReference type="InterPro" id="IPR011098">
    <property type="entry name" value="G5_dom"/>
</dbReference>
<dbReference type="Pfam" id="PF07501">
    <property type="entry name" value="G5"/>
    <property type="match status" value="1"/>
</dbReference>
<evidence type="ECO:0000256" key="2">
    <source>
        <dbReference type="SAM" id="MobiDB-lite"/>
    </source>
</evidence>
<evidence type="ECO:0000259" key="3">
    <source>
        <dbReference type="PROSITE" id="PS51109"/>
    </source>
</evidence>
<reference evidence="4 5" key="1">
    <citation type="submission" date="2018-10" db="EMBL/GenBank/DDBJ databases">
        <title>Bacillus Keqinensis sp. nov., a moderately halophilic bacterium isolated from a saline-alkaline lake.</title>
        <authorList>
            <person name="Wang H."/>
        </authorList>
    </citation>
    <scope>NUCLEOTIDE SEQUENCE [LARGE SCALE GENOMIC DNA]</scope>
    <source>
        <strain evidence="4 5">KQ-3</strain>
    </source>
</reference>
<dbReference type="PROSITE" id="PS51109">
    <property type="entry name" value="G5"/>
    <property type="match status" value="1"/>
</dbReference>
<dbReference type="Gene3D" id="2.40.40.10">
    <property type="entry name" value="RlpA-like domain"/>
    <property type="match status" value="1"/>
</dbReference>
<dbReference type="CDD" id="cd14667">
    <property type="entry name" value="3D_containing_proteins"/>
    <property type="match status" value="1"/>
</dbReference>
<dbReference type="Proteomes" id="UP000278746">
    <property type="component" value="Unassembled WGS sequence"/>
</dbReference>
<evidence type="ECO:0000256" key="1">
    <source>
        <dbReference type="ARBA" id="ARBA00022729"/>
    </source>
</evidence>
<dbReference type="SUPFAM" id="SSF50685">
    <property type="entry name" value="Barwin-like endoglucanases"/>
    <property type="match status" value="1"/>
</dbReference>
<proteinExistence type="predicted"/>
<dbReference type="EMBL" id="RHIB01000005">
    <property type="protein sequence ID" value="RNA66074.1"/>
    <property type="molecule type" value="Genomic_DNA"/>
</dbReference>
<keyword evidence="5" id="KW-1185">Reference proteome</keyword>
<accession>A0A3M7TKP1</accession>
<dbReference type="InterPro" id="IPR010611">
    <property type="entry name" value="3D_dom"/>
</dbReference>
<dbReference type="InterPro" id="IPR059180">
    <property type="entry name" value="3D_YorM"/>
</dbReference>
<dbReference type="GO" id="GO:0004553">
    <property type="term" value="F:hydrolase activity, hydrolyzing O-glycosyl compounds"/>
    <property type="evidence" value="ECO:0007669"/>
    <property type="project" value="InterPro"/>
</dbReference>
<dbReference type="Pfam" id="PF06725">
    <property type="entry name" value="3D"/>
    <property type="match status" value="1"/>
</dbReference>
<dbReference type="Gene3D" id="2.20.230.10">
    <property type="entry name" value="Resuscitation-promoting factor rpfb"/>
    <property type="match status" value="1"/>
</dbReference>
<evidence type="ECO:0000313" key="4">
    <source>
        <dbReference type="EMBL" id="RNA66074.1"/>
    </source>
</evidence>
<gene>
    <name evidence="4" type="ORF">EBO34_20115</name>
</gene>
<keyword evidence="1" id="KW-0732">Signal</keyword>
<dbReference type="SMART" id="SM01208">
    <property type="entry name" value="G5"/>
    <property type="match status" value="1"/>
</dbReference>
<dbReference type="InterPro" id="IPR051933">
    <property type="entry name" value="Resuscitation_pf_RpfB"/>
</dbReference>